<reference evidence="3 4" key="1">
    <citation type="submission" date="2024-09" db="EMBL/GenBank/DDBJ databases">
        <authorList>
            <person name="Lee S.D."/>
        </authorList>
    </citation>
    <scope>NUCLEOTIDE SEQUENCE [LARGE SCALE GENOMIC DNA]</scope>
    <source>
        <strain evidence="3 4">N8-3</strain>
    </source>
</reference>
<organism evidence="3 4">
    <name type="scientific">Streptacidiphilus cavernicola</name>
    <dbReference type="NCBI Taxonomy" id="3342716"/>
    <lineage>
        <taxon>Bacteria</taxon>
        <taxon>Bacillati</taxon>
        <taxon>Actinomycetota</taxon>
        <taxon>Actinomycetes</taxon>
        <taxon>Kitasatosporales</taxon>
        <taxon>Streptomycetaceae</taxon>
        <taxon>Streptacidiphilus</taxon>
    </lineage>
</organism>
<proteinExistence type="inferred from homology"/>
<dbReference type="Gene3D" id="1.10.630.10">
    <property type="entry name" value="Cytochrome P450"/>
    <property type="match status" value="1"/>
</dbReference>
<dbReference type="PRINTS" id="PR00359">
    <property type="entry name" value="BP450"/>
</dbReference>
<dbReference type="RefSeq" id="WP_380537032.1">
    <property type="nucleotide sequence ID" value="NZ_JBHFAB010000011.1"/>
</dbReference>
<dbReference type="SUPFAM" id="SSF48264">
    <property type="entry name" value="Cytochrome P450"/>
    <property type="match status" value="1"/>
</dbReference>
<comment type="caution">
    <text evidence="3">The sequence shown here is derived from an EMBL/GenBank/DDBJ whole genome shotgun (WGS) entry which is preliminary data.</text>
</comment>
<comment type="similarity">
    <text evidence="1">Belongs to the cytochrome P450 family.</text>
</comment>
<evidence type="ECO:0000313" key="3">
    <source>
        <dbReference type="EMBL" id="MFC1418238.1"/>
    </source>
</evidence>
<gene>
    <name evidence="3" type="ORF">ACEZDE_16575</name>
</gene>
<dbReference type="Proteomes" id="UP001592531">
    <property type="component" value="Unassembled WGS sequence"/>
</dbReference>
<name>A0ABV6VX56_9ACTN</name>
<sequence>MTTHQDAPPSCPAHDPGGQAGPGAPADPSGEARGPGGVVRMHSPVFQSDPAELYRALRREHGPVAPILLDGDIPAWLVLGYREVHFVTTNSDLFARDSRRWHAWDRIPSDWPLLPYVFYTPSVLFKEGAEHRRRSGAITDVLSQVDQFELRATAEKVADTLIDGFAPTGSAELMADYAAQVPLRVVGGLFGLALEQTLALERDMVDSLDDGPGAVEAYGRIHEAMSRLLERGRRSPGPDVASRMLAHPAGLEDEEIVQDMISIMAAGQQPTCNWIGNTLRLMLTDDRFAVTLSGGRRSVGQALNEVLWADTPTQNFIGRWAARDTVLAGKQIAAGDCLVLGLAAANTDPEVQPDFTAGSVGNQAHLSFSHGEHRCPVPAPEMAEVIARAAVEVLLDRLPDVALTVPTEQLDWRPSIWMRGVSALPVAFTSA</sequence>
<accession>A0ABV6VX56</accession>
<dbReference type="EMBL" id="JBHFAB010000011">
    <property type="protein sequence ID" value="MFC1418238.1"/>
    <property type="molecule type" value="Genomic_DNA"/>
</dbReference>
<protein>
    <submittedName>
        <fullName evidence="3">Cytochrome P450</fullName>
    </submittedName>
</protein>
<dbReference type="PANTHER" id="PTHR46696:SF1">
    <property type="entry name" value="CYTOCHROME P450 YJIB-RELATED"/>
    <property type="match status" value="1"/>
</dbReference>
<evidence type="ECO:0000313" key="4">
    <source>
        <dbReference type="Proteomes" id="UP001592531"/>
    </source>
</evidence>
<dbReference type="InterPro" id="IPR036396">
    <property type="entry name" value="Cyt_P450_sf"/>
</dbReference>
<evidence type="ECO:0000256" key="2">
    <source>
        <dbReference type="SAM" id="MobiDB-lite"/>
    </source>
</evidence>
<evidence type="ECO:0000256" key="1">
    <source>
        <dbReference type="ARBA" id="ARBA00010617"/>
    </source>
</evidence>
<dbReference type="InterPro" id="IPR002397">
    <property type="entry name" value="Cyt_P450_B"/>
</dbReference>
<feature type="region of interest" description="Disordered" evidence="2">
    <location>
        <begin position="1"/>
        <end position="42"/>
    </location>
</feature>
<keyword evidence="4" id="KW-1185">Reference proteome</keyword>
<feature type="compositionally biased region" description="Low complexity" evidence="2">
    <location>
        <begin position="12"/>
        <end position="32"/>
    </location>
</feature>
<dbReference type="PANTHER" id="PTHR46696">
    <property type="entry name" value="P450, PUTATIVE (EUROFUNG)-RELATED"/>
    <property type="match status" value="1"/>
</dbReference>
<dbReference type="CDD" id="cd20623">
    <property type="entry name" value="CYP_unk"/>
    <property type="match status" value="1"/>
</dbReference>